<evidence type="ECO:0000313" key="1">
    <source>
        <dbReference type="EMBL" id="GAA2430258.1"/>
    </source>
</evidence>
<organism evidence="1 2">
    <name type="scientific">Actinomadura vinacea</name>
    <dbReference type="NCBI Taxonomy" id="115336"/>
    <lineage>
        <taxon>Bacteria</taxon>
        <taxon>Bacillati</taxon>
        <taxon>Actinomycetota</taxon>
        <taxon>Actinomycetes</taxon>
        <taxon>Streptosporangiales</taxon>
        <taxon>Thermomonosporaceae</taxon>
        <taxon>Actinomadura</taxon>
    </lineage>
</organism>
<keyword evidence="2" id="KW-1185">Reference proteome</keyword>
<reference evidence="1 2" key="1">
    <citation type="journal article" date="2019" name="Int. J. Syst. Evol. Microbiol.">
        <title>The Global Catalogue of Microorganisms (GCM) 10K type strain sequencing project: providing services to taxonomists for standard genome sequencing and annotation.</title>
        <authorList>
            <consortium name="The Broad Institute Genomics Platform"/>
            <consortium name="The Broad Institute Genome Sequencing Center for Infectious Disease"/>
            <person name="Wu L."/>
            <person name="Ma J."/>
        </authorList>
    </citation>
    <scope>NUCLEOTIDE SEQUENCE [LARGE SCALE GENOMIC DNA]</scope>
    <source>
        <strain evidence="1 2">JCM 3325</strain>
    </source>
</reference>
<dbReference type="SUPFAM" id="SSF53649">
    <property type="entry name" value="Alkaline phosphatase-like"/>
    <property type="match status" value="1"/>
</dbReference>
<evidence type="ECO:0000313" key="2">
    <source>
        <dbReference type="Proteomes" id="UP001501231"/>
    </source>
</evidence>
<accession>A0ABN3JHD3</accession>
<dbReference type="Gene3D" id="3.40.720.10">
    <property type="entry name" value="Alkaline Phosphatase, subunit A"/>
    <property type="match status" value="1"/>
</dbReference>
<comment type="caution">
    <text evidence="1">The sequence shown here is derived from an EMBL/GenBank/DDBJ whole genome shotgun (WGS) entry which is preliminary data.</text>
</comment>
<dbReference type="RefSeq" id="WP_344591993.1">
    <property type="nucleotide sequence ID" value="NZ_BAAARW010000020.1"/>
</dbReference>
<proteinExistence type="predicted"/>
<name>A0ABN3JHD3_9ACTN</name>
<dbReference type="InterPro" id="IPR017850">
    <property type="entry name" value="Alkaline_phosphatase_core_sf"/>
</dbReference>
<dbReference type="EMBL" id="BAAARW010000020">
    <property type="protein sequence ID" value="GAA2430258.1"/>
    <property type="molecule type" value="Genomic_DNA"/>
</dbReference>
<dbReference type="Proteomes" id="UP001501231">
    <property type="component" value="Unassembled WGS sequence"/>
</dbReference>
<protein>
    <submittedName>
        <fullName evidence="1">Uncharacterized protein</fullName>
    </submittedName>
</protein>
<gene>
    <name evidence="1" type="ORF">GCM10010191_49740</name>
</gene>
<sequence>MTGGTTAAASAPPVAASERRPTIVMIVNDDHTAHAISAYGSVVDRTPRIDEIGARGARPATFHDDDATRTTSARRAAMRIAEHLNEEDLKESPPEGLSHEEEAPWKYQRYMQDYLRRVASVPRPAAAGTEHPHHVAAD</sequence>